<feature type="compositionally biased region" description="Basic and acidic residues" evidence="1">
    <location>
        <begin position="1"/>
        <end position="16"/>
    </location>
</feature>
<evidence type="ECO:0000313" key="3">
    <source>
        <dbReference type="Proteomes" id="UP000256964"/>
    </source>
</evidence>
<accession>A0A371DS54</accession>
<dbReference type="AlphaFoldDB" id="A0A371DS54"/>
<dbReference type="Proteomes" id="UP000256964">
    <property type="component" value="Unassembled WGS sequence"/>
</dbReference>
<protein>
    <submittedName>
        <fullName evidence="2">Uncharacterized protein</fullName>
    </submittedName>
</protein>
<name>A0A371DS54_9APHY</name>
<feature type="compositionally biased region" description="Basic residues" evidence="1">
    <location>
        <begin position="165"/>
        <end position="174"/>
    </location>
</feature>
<feature type="compositionally biased region" description="Basic and acidic residues" evidence="1">
    <location>
        <begin position="179"/>
        <end position="191"/>
    </location>
</feature>
<keyword evidence="3" id="KW-1185">Reference proteome</keyword>
<proteinExistence type="predicted"/>
<dbReference type="EMBL" id="KZ857382">
    <property type="protein sequence ID" value="RDX55379.1"/>
    <property type="molecule type" value="Genomic_DNA"/>
</dbReference>
<evidence type="ECO:0000313" key="2">
    <source>
        <dbReference type="EMBL" id="RDX55379.1"/>
    </source>
</evidence>
<gene>
    <name evidence="2" type="ORF">OH76DRAFT_735747</name>
</gene>
<feature type="region of interest" description="Disordered" evidence="1">
    <location>
        <begin position="1"/>
        <end position="25"/>
    </location>
</feature>
<evidence type="ECO:0000256" key="1">
    <source>
        <dbReference type="SAM" id="MobiDB-lite"/>
    </source>
</evidence>
<organism evidence="2 3">
    <name type="scientific">Lentinus brumalis</name>
    <dbReference type="NCBI Taxonomy" id="2498619"/>
    <lineage>
        <taxon>Eukaryota</taxon>
        <taxon>Fungi</taxon>
        <taxon>Dikarya</taxon>
        <taxon>Basidiomycota</taxon>
        <taxon>Agaricomycotina</taxon>
        <taxon>Agaricomycetes</taxon>
        <taxon>Polyporales</taxon>
        <taxon>Polyporaceae</taxon>
        <taxon>Lentinus</taxon>
    </lineage>
</organism>
<sequence length="191" mass="21587">MRLGSEDEGSRKDDSFVHSSQGRGYYPQRRREAWTSDLGCAPREGRASCYGASKGWFLAPSRCERGARRCSCGAGVVMADASAPCERWTMTWARQSVRMRRAIHMFAQFNHRTAPQVTRVALASLSPKAPLSCLVNVRLSRDIPVRTGSMTVHRSPRLQPWLRRSVNHPGRRSSWRSGEQVERSRGRDTRA</sequence>
<reference evidence="2 3" key="1">
    <citation type="journal article" date="2018" name="Biotechnol. Biofuels">
        <title>Integrative visual omics of the white-rot fungus Polyporus brumalis exposes the biotechnological potential of its oxidative enzymes for delignifying raw plant biomass.</title>
        <authorList>
            <person name="Miyauchi S."/>
            <person name="Rancon A."/>
            <person name="Drula E."/>
            <person name="Hage H."/>
            <person name="Chaduli D."/>
            <person name="Favel A."/>
            <person name="Grisel S."/>
            <person name="Henrissat B."/>
            <person name="Herpoel-Gimbert I."/>
            <person name="Ruiz-Duenas F.J."/>
            <person name="Chevret D."/>
            <person name="Hainaut M."/>
            <person name="Lin J."/>
            <person name="Wang M."/>
            <person name="Pangilinan J."/>
            <person name="Lipzen A."/>
            <person name="Lesage-Meessen L."/>
            <person name="Navarro D."/>
            <person name="Riley R."/>
            <person name="Grigoriev I.V."/>
            <person name="Zhou S."/>
            <person name="Raouche S."/>
            <person name="Rosso M.N."/>
        </authorList>
    </citation>
    <scope>NUCLEOTIDE SEQUENCE [LARGE SCALE GENOMIC DNA]</scope>
    <source>
        <strain evidence="2 3">BRFM 1820</strain>
    </source>
</reference>
<feature type="region of interest" description="Disordered" evidence="1">
    <location>
        <begin position="161"/>
        <end position="191"/>
    </location>
</feature>